<dbReference type="AlphaFoldDB" id="A0A9P4R0N6"/>
<protein>
    <submittedName>
        <fullName evidence="2">Uncharacterized protein</fullName>
    </submittedName>
</protein>
<keyword evidence="3" id="KW-1185">Reference proteome</keyword>
<dbReference type="PANTHER" id="PTHR38116:SF1">
    <property type="entry name" value="BZIP DOMAIN-CONTAINING PROTEIN"/>
    <property type="match status" value="1"/>
</dbReference>
<dbReference type="InterPro" id="IPR021833">
    <property type="entry name" value="DUF3425"/>
</dbReference>
<organism evidence="2 3">
    <name type="scientific">Polyplosphaeria fusca</name>
    <dbReference type="NCBI Taxonomy" id="682080"/>
    <lineage>
        <taxon>Eukaryota</taxon>
        <taxon>Fungi</taxon>
        <taxon>Dikarya</taxon>
        <taxon>Ascomycota</taxon>
        <taxon>Pezizomycotina</taxon>
        <taxon>Dothideomycetes</taxon>
        <taxon>Pleosporomycetidae</taxon>
        <taxon>Pleosporales</taxon>
        <taxon>Tetraplosphaeriaceae</taxon>
        <taxon>Polyplosphaeria</taxon>
    </lineage>
</organism>
<dbReference type="EMBL" id="ML996146">
    <property type="protein sequence ID" value="KAF2734591.1"/>
    <property type="molecule type" value="Genomic_DNA"/>
</dbReference>
<feature type="region of interest" description="Disordered" evidence="1">
    <location>
        <begin position="49"/>
        <end position="70"/>
    </location>
</feature>
<dbReference type="PANTHER" id="PTHR38116">
    <property type="entry name" value="CHROMOSOME 7, WHOLE GENOME SHOTGUN SEQUENCE"/>
    <property type="match status" value="1"/>
</dbReference>
<comment type="caution">
    <text evidence="2">The sequence shown here is derived from an EMBL/GenBank/DDBJ whole genome shotgun (WGS) entry which is preliminary data.</text>
</comment>
<proteinExistence type="predicted"/>
<sequence>MARITDPSEDDWHNVEDARKRKQIQDRLAQRARRKLALPSSPILISPSVQKAHMAVSPSNRPPTKHESHALPSPCWLTAPARPTIQPTPPITVFSALFQNGQLLGLTCSTTVPGKSSPVAVEVPETLHPTMLQLTTIHPMWIDRFPMAKFRDNLISLMGIMDGDDFLKDIFMMPSFTIKEGCAAWDPQGWTVDKDFAEKWGFLFF</sequence>
<name>A0A9P4R0N6_9PLEO</name>
<evidence type="ECO:0000313" key="2">
    <source>
        <dbReference type="EMBL" id="KAF2734591.1"/>
    </source>
</evidence>
<gene>
    <name evidence="2" type="ORF">EJ04DRAFT_493316</name>
</gene>
<dbReference type="OrthoDB" id="2245989at2759"/>
<reference evidence="2" key="1">
    <citation type="journal article" date="2020" name="Stud. Mycol.">
        <title>101 Dothideomycetes genomes: a test case for predicting lifestyles and emergence of pathogens.</title>
        <authorList>
            <person name="Haridas S."/>
            <person name="Albert R."/>
            <person name="Binder M."/>
            <person name="Bloem J."/>
            <person name="Labutti K."/>
            <person name="Salamov A."/>
            <person name="Andreopoulos B."/>
            <person name="Baker S."/>
            <person name="Barry K."/>
            <person name="Bills G."/>
            <person name="Bluhm B."/>
            <person name="Cannon C."/>
            <person name="Castanera R."/>
            <person name="Culley D."/>
            <person name="Daum C."/>
            <person name="Ezra D."/>
            <person name="Gonzalez J."/>
            <person name="Henrissat B."/>
            <person name="Kuo A."/>
            <person name="Liang C."/>
            <person name="Lipzen A."/>
            <person name="Lutzoni F."/>
            <person name="Magnuson J."/>
            <person name="Mondo S."/>
            <person name="Nolan M."/>
            <person name="Ohm R."/>
            <person name="Pangilinan J."/>
            <person name="Park H.-J."/>
            <person name="Ramirez L."/>
            <person name="Alfaro M."/>
            <person name="Sun H."/>
            <person name="Tritt A."/>
            <person name="Yoshinaga Y."/>
            <person name="Zwiers L.-H."/>
            <person name="Turgeon B."/>
            <person name="Goodwin S."/>
            <person name="Spatafora J."/>
            <person name="Crous P."/>
            <person name="Grigoriev I."/>
        </authorList>
    </citation>
    <scope>NUCLEOTIDE SEQUENCE</scope>
    <source>
        <strain evidence="2">CBS 125425</strain>
    </source>
</reference>
<dbReference type="Pfam" id="PF11905">
    <property type="entry name" value="DUF3425"/>
    <property type="match status" value="1"/>
</dbReference>
<dbReference type="Proteomes" id="UP000799444">
    <property type="component" value="Unassembled WGS sequence"/>
</dbReference>
<evidence type="ECO:0000256" key="1">
    <source>
        <dbReference type="SAM" id="MobiDB-lite"/>
    </source>
</evidence>
<evidence type="ECO:0000313" key="3">
    <source>
        <dbReference type="Proteomes" id="UP000799444"/>
    </source>
</evidence>
<accession>A0A9P4R0N6</accession>